<evidence type="ECO:0000313" key="3">
    <source>
        <dbReference type="EMBL" id="PKI72534.1"/>
    </source>
</evidence>
<dbReference type="EMBL" id="PGOL01000320">
    <property type="protein sequence ID" value="PKI72534.1"/>
    <property type="molecule type" value="Genomic_DNA"/>
</dbReference>
<dbReference type="GeneID" id="116207712"/>
<gene>
    <name evidence="2" type="ORF">CDL15_Pgr002066</name>
    <name evidence="3" type="ORF">CRG98_007056</name>
</gene>
<dbReference type="Proteomes" id="UP000197138">
    <property type="component" value="Unassembled WGS sequence"/>
</dbReference>
<dbReference type="STRING" id="22663.A0A218XDD3"/>
<dbReference type="AlphaFoldDB" id="A0A218XDD3"/>
<keyword evidence="5" id="KW-1185">Reference proteome</keyword>
<feature type="region of interest" description="Disordered" evidence="1">
    <location>
        <begin position="39"/>
        <end position="108"/>
    </location>
</feature>
<sequence length="139" mass="15655">MKPAVDEHVEKVVEKTHFKPRHPHTVKYIERKLEEKGLLRQERHPVDGLGGIRRPAPKSGHGGKYTWEGPEDVAESELAPTPPALDERDPNFVDEETEEKIVRGEDEEVEGYVVGEVEVPKAEEVGVARVDVDPHLKTN</sequence>
<reference evidence="3 5" key="3">
    <citation type="submission" date="2017-11" db="EMBL/GenBank/DDBJ databases">
        <title>De-novo sequencing of pomegranate (Punica granatum L.) genome.</title>
        <authorList>
            <person name="Akparov Z."/>
            <person name="Amiraslanov A."/>
            <person name="Hajiyeva S."/>
            <person name="Abbasov M."/>
            <person name="Kaur K."/>
            <person name="Hamwieh A."/>
            <person name="Solovyev V."/>
            <person name="Salamov A."/>
            <person name="Braich B."/>
            <person name="Kosarev P."/>
            <person name="Mahmoud A."/>
            <person name="Hajiyev E."/>
            <person name="Babayeva S."/>
            <person name="Izzatullayeva V."/>
            <person name="Mammadov A."/>
            <person name="Mammadov A."/>
            <person name="Sharifova S."/>
            <person name="Ojaghi J."/>
            <person name="Eynullazada K."/>
            <person name="Bayramov B."/>
            <person name="Abdulazimova A."/>
            <person name="Shahmuradov I."/>
        </authorList>
    </citation>
    <scope>NUCLEOTIDE SEQUENCE [LARGE SCALE GENOMIC DNA]</scope>
    <source>
        <strain evidence="3">AG2017</strain>
        <strain evidence="5">cv. AG2017</strain>
        <tissue evidence="3">Leaf</tissue>
    </source>
</reference>
<comment type="caution">
    <text evidence="2">The sequence shown here is derived from an EMBL/GenBank/DDBJ whole genome shotgun (WGS) entry which is preliminary data.</text>
</comment>
<dbReference type="EMBL" id="MTKT01002011">
    <property type="protein sequence ID" value="OWM82491.1"/>
    <property type="molecule type" value="Genomic_DNA"/>
</dbReference>
<proteinExistence type="predicted"/>
<dbReference type="OrthoDB" id="1899413at2759"/>
<reference evidence="2" key="2">
    <citation type="submission" date="2017-06" db="EMBL/GenBank/DDBJ databases">
        <title>The pomegranate genome and the genomics of punicalagin biosynthesis.</title>
        <authorList>
            <person name="Xu C."/>
        </authorList>
    </citation>
    <scope>NUCLEOTIDE SEQUENCE [LARGE SCALE GENOMIC DNA]</scope>
    <source>
        <tissue evidence="2">Fresh leaf</tissue>
    </source>
</reference>
<accession>A0A218XDD3</accession>
<reference evidence="4" key="1">
    <citation type="journal article" date="2017" name="Plant J.">
        <title>The pomegranate (Punica granatum L.) genome and the genomics of punicalagin biosynthesis.</title>
        <authorList>
            <person name="Qin G."/>
            <person name="Xu C."/>
            <person name="Ming R."/>
            <person name="Tang H."/>
            <person name="Guyot R."/>
            <person name="Kramer E.M."/>
            <person name="Hu Y."/>
            <person name="Yi X."/>
            <person name="Qi Y."/>
            <person name="Xu X."/>
            <person name="Gao Z."/>
            <person name="Pan H."/>
            <person name="Jian J."/>
            <person name="Tian Y."/>
            <person name="Yue Z."/>
            <person name="Xu Y."/>
        </authorList>
    </citation>
    <scope>NUCLEOTIDE SEQUENCE [LARGE SCALE GENOMIC DNA]</scope>
    <source>
        <strain evidence="4">cv. Dabenzi</strain>
    </source>
</reference>
<protein>
    <submittedName>
        <fullName evidence="2">Uncharacterized protein</fullName>
    </submittedName>
</protein>
<evidence type="ECO:0000256" key="1">
    <source>
        <dbReference type="SAM" id="MobiDB-lite"/>
    </source>
</evidence>
<name>A0A218XDD3_PUNGR</name>
<organism evidence="2 4">
    <name type="scientific">Punica granatum</name>
    <name type="common">Pomegranate</name>
    <dbReference type="NCBI Taxonomy" id="22663"/>
    <lineage>
        <taxon>Eukaryota</taxon>
        <taxon>Viridiplantae</taxon>
        <taxon>Streptophyta</taxon>
        <taxon>Embryophyta</taxon>
        <taxon>Tracheophyta</taxon>
        <taxon>Spermatophyta</taxon>
        <taxon>Magnoliopsida</taxon>
        <taxon>eudicotyledons</taxon>
        <taxon>Gunneridae</taxon>
        <taxon>Pentapetalae</taxon>
        <taxon>rosids</taxon>
        <taxon>malvids</taxon>
        <taxon>Myrtales</taxon>
        <taxon>Lythraceae</taxon>
        <taxon>Punica</taxon>
    </lineage>
</organism>
<evidence type="ECO:0000313" key="5">
    <source>
        <dbReference type="Proteomes" id="UP000233551"/>
    </source>
</evidence>
<evidence type="ECO:0000313" key="4">
    <source>
        <dbReference type="Proteomes" id="UP000197138"/>
    </source>
</evidence>
<dbReference type="Proteomes" id="UP000233551">
    <property type="component" value="Unassembled WGS sequence"/>
</dbReference>
<evidence type="ECO:0000313" key="2">
    <source>
        <dbReference type="EMBL" id="OWM82491.1"/>
    </source>
</evidence>